<evidence type="ECO:0000313" key="3">
    <source>
        <dbReference type="Proteomes" id="UP000325672"/>
    </source>
</evidence>
<dbReference type="EMBL" id="ML743633">
    <property type="protein sequence ID" value="KAE8132427.1"/>
    <property type="molecule type" value="Genomic_DNA"/>
</dbReference>
<reference evidence="2 3" key="1">
    <citation type="submission" date="2019-04" db="EMBL/GenBank/DDBJ databases">
        <title>Friends and foes A comparative genomics study of 23 Aspergillus species from section Flavi.</title>
        <authorList>
            <consortium name="DOE Joint Genome Institute"/>
            <person name="Kjaerbolling I."/>
            <person name="Vesth T."/>
            <person name="Frisvad J.C."/>
            <person name="Nybo J.L."/>
            <person name="Theobald S."/>
            <person name="Kildgaard S."/>
            <person name="Isbrandt T."/>
            <person name="Kuo A."/>
            <person name="Sato A."/>
            <person name="Lyhne E.K."/>
            <person name="Kogle M.E."/>
            <person name="Wiebenga A."/>
            <person name="Kun R.S."/>
            <person name="Lubbers R.J."/>
            <person name="Makela M.R."/>
            <person name="Barry K."/>
            <person name="Chovatia M."/>
            <person name="Clum A."/>
            <person name="Daum C."/>
            <person name="Haridas S."/>
            <person name="He G."/>
            <person name="LaButti K."/>
            <person name="Lipzen A."/>
            <person name="Mondo S."/>
            <person name="Riley R."/>
            <person name="Salamov A."/>
            <person name="Simmons B.A."/>
            <person name="Magnuson J.K."/>
            <person name="Henrissat B."/>
            <person name="Mortensen U.H."/>
            <person name="Larsen T.O."/>
            <person name="Devries R.P."/>
            <person name="Grigoriev I.V."/>
            <person name="Machida M."/>
            <person name="Baker S.E."/>
            <person name="Andersen M.R."/>
        </authorList>
    </citation>
    <scope>NUCLEOTIDE SEQUENCE [LARGE SCALE GENOMIC DNA]</scope>
    <source>
        <strain evidence="2 3">CBS 117625</strain>
    </source>
</reference>
<dbReference type="OrthoDB" id="4510572at2759"/>
<accession>A0A5N6SER5</accession>
<organism evidence="2 3">
    <name type="scientific">Aspergillus pseudotamarii</name>
    <dbReference type="NCBI Taxonomy" id="132259"/>
    <lineage>
        <taxon>Eukaryota</taxon>
        <taxon>Fungi</taxon>
        <taxon>Dikarya</taxon>
        <taxon>Ascomycota</taxon>
        <taxon>Pezizomycotina</taxon>
        <taxon>Eurotiomycetes</taxon>
        <taxon>Eurotiomycetidae</taxon>
        <taxon>Eurotiales</taxon>
        <taxon>Aspergillaceae</taxon>
        <taxon>Aspergillus</taxon>
        <taxon>Aspergillus subgen. Circumdati</taxon>
    </lineage>
</organism>
<keyword evidence="3" id="KW-1185">Reference proteome</keyword>
<dbReference type="RefSeq" id="XP_031908490.1">
    <property type="nucleotide sequence ID" value="XM_032063052.1"/>
</dbReference>
<dbReference type="AlphaFoldDB" id="A0A5N6SER5"/>
<dbReference type="GeneID" id="43647262"/>
<feature type="region of interest" description="Disordered" evidence="1">
    <location>
        <begin position="165"/>
        <end position="200"/>
    </location>
</feature>
<proteinExistence type="predicted"/>
<sequence>MRTMVVEPREYRRFIHQLSSARSYKQMKMSICDVQATKLKESPTCSLLPRGEMHVQCYQSAVDPSAQHINCSPDNVMVVGQQDYWQIAKPLVAELCSQWAQDYERAGCTVEALPQRAIYHESNNPLDYLYAIDSHLSDYHLPDQVNSTHVLLSFGSASPCLAPAEYQRSQRRGPQEATPHKERDGAEDILPTSRPESNEKGMIEHSTAGLSKGDGAQSDAFLGCHPEVDFSRMVRDGTTPALGSLPALLDLATDEGETSTGLRTPGTTGSAATCVDSLFVPSDGQDLNLPPAISWRANRILPSATSYTKTIGNCSLGAFPVPSSSNPDRLVEDWRLLNNLDQAIAHTPSPSATTRDIPNTDNYLSPGIESPTCLASTHESPDHRASAQIGLTDTLAKQWADTNRIILYGSILARADIEQILDELQNPQRLSIRTVDFLGDYFSYYCQSSELYIADTVWPDRLHRGILRLMPLPQTILLPSYINGHWSLIEIQIYSGAVIHYSFPAIRPELNEICDSRDPACTPCRGAIEALSQHLRDMDKLCPEWKFYNQSVTTTIGDEGTRLLWTVKQRVNNQSVQEEPSGGFRGSLIREIMADALHVAGKSHLSSPSATSPSRRHHNVISEQAQQRWSAVTITCNTPIDFTHIWERIGHMPLSATVSIGNKQVDRLLRLAFTIASPPVLVELRHQLLYLRQKQIASNWCFQRTPAGVFEAGIWHKGNKHTSRIGLALTCWSVYSHRQQRQQEGYPDPTAQTVVDIYHQLPDAARDYYQVEEKLVRIAGSPNVLCLLPQGVSFAGQDTFSMTDYQTLKKAHFDALETTFQEYRPRITGLSSGQNRRSWQNRWVRRNWTEPSICLWKNVSMK</sequence>
<gene>
    <name evidence="2" type="ORF">BDV38DRAFT_297010</name>
</gene>
<dbReference type="Proteomes" id="UP000325672">
    <property type="component" value="Unassembled WGS sequence"/>
</dbReference>
<evidence type="ECO:0000313" key="2">
    <source>
        <dbReference type="EMBL" id="KAE8132427.1"/>
    </source>
</evidence>
<protein>
    <submittedName>
        <fullName evidence="2">Uncharacterized protein</fullName>
    </submittedName>
</protein>
<evidence type="ECO:0000256" key="1">
    <source>
        <dbReference type="SAM" id="MobiDB-lite"/>
    </source>
</evidence>
<name>A0A5N6SER5_ASPPS</name>